<evidence type="ECO:0000256" key="2">
    <source>
        <dbReference type="SAM" id="Phobius"/>
    </source>
</evidence>
<evidence type="ECO:0000256" key="1">
    <source>
        <dbReference type="SAM" id="MobiDB-lite"/>
    </source>
</evidence>
<comment type="caution">
    <text evidence="3">The sequence shown here is derived from an EMBL/GenBank/DDBJ whole genome shotgun (WGS) entry which is preliminary data.</text>
</comment>
<gene>
    <name evidence="3" type="ORF">N1851_024648</name>
</gene>
<organism evidence="3 4">
    <name type="scientific">Merluccius polli</name>
    <name type="common">Benguela hake</name>
    <name type="synonym">Merluccius cadenati</name>
    <dbReference type="NCBI Taxonomy" id="89951"/>
    <lineage>
        <taxon>Eukaryota</taxon>
        <taxon>Metazoa</taxon>
        <taxon>Chordata</taxon>
        <taxon>Craniata</taxon>
        <taxon>Vertebrata</taxon>
        <taxon>Euteleostomi</taxon>
        <taxon>Actinopterygii</taxon>
        <taxon>Neopterygii</taxon>
        <taxon>Teleostei</taxon>
        <taxon>Neoteleostei</taxon>
        <taxon>Acanthomorphata</taxon>
        <taxon>Zeiogadaria</taxon>
        <taxon>Gadariae</taxon>
        <taxon>Gadiformes</taxon>
        <taxon>Gadoidei</taxon>
        <taxon>Merlucciidae</taxon>
        <taxon>Merluccius</taxon>
    </lineage>
</organism>
<protein>
    <submittedName>
        <fullName evidence="3">Uncharacterized protein</fullName>
    </submittedName>
</protein>
<sequence>MENVVEDKEVPPSSTAEAFVAASASPGTDDLDPVHLEALDPVHLEALDPPVHLEAQGPGSVERECARQEEARTNILKGDKSDKSDSGGVDKADSFLFVRFRRYYTLFMVVITLENLFSLPVEMMMPSHDGYSSHMIFSLFCDIMFLTDIALNFRMGILSNDCEVEVYSCTRFGEDVAPLSPVPDFQLSIALKRGFALVATYSHKVPCVKLRIR</sequence>
<dbReference type="Proteomes" id="UP001174136">
    <property type="component" value="Unassembled WGS sequence"/>
</dbReference>
<feature type="region of interest" description="Disordered" evidence="1">
    <location>
        <begin position="1"/>
        <end position="31"/>
    </location>
</feature>
<accession>A0AA47MEI9</accession>
<keyword evidence="4" id="KW-1185">Reference proteome</keyword>
<dbReference type="EMBL" id="JAOPHQ010004571">
    <property type="protein sequence ID" value="KAK0138809.1"/>
    <property type="molecule type" value="Genomic_DNA"/>
</dbReference>
<feature type="transmembrane region" description="Helical" evidence="2">
    <location>
        <begin position="133"/>
        <end position="151"/>
    </location>
</feature>
<reference evidence="3" key="1">
    <citation type="journal article" date="2023" name="Front. Mar. Sci.">
        <title>A new Merluccius polli reference genome to investigate the effects of global change in West African waters.</title>
        <authorList>
            <person name="Mateo J.L."/>
            <person name="Blanco-Fernandez C."/>
            <person name="Garcia-Vazquez E."/>
            <person name="Machado-Schiaffino G."/>
        </authorList>
    </citation>
    <scope>NUCLEOTIDE SEQUENCE</scope>
    <source>
        <strain evidence="3">C29</strain>
        <tissue evidence="3">Fin</tissue>
    </source>
</reference>
<proteinExistence type="predicted"/>
<evidence type="ECO:0000313" key="3">
    <source>
        <dbReference type="EMBL" id="KAK0138809.1"/>
    </source>
</evidence>
<evidence type="ECO:0000313" key="4">
    <source>
        <dbReference type="Proteomes" id="UP001174136"/>
    </source>
</evidence>
<dbReference type="AlphaFoldDB" id="A0AA47MEI9"/>
<keyword evidence="2" id="KW-1133">Transmembrane helix</keyword>
<keyword evidence="2" id="KW-0472">Membrane</keyword>
<feature type="transmembrane region" description="Helical" evidence="2">
    <location>
        <begin position="103"/>
        <end position="121"/>
    </location>
</feature>
<keyword evidence="2" id="KW-0812">Transmembrane</keyword>
<feature type="compositionally biased region" description="Basic and acidic residues" evidence="1">
    <location>
        <begin position="1"/>
        <end position="10"/>
    </location>
</feature>
<name>A0AA47MEI9_MERPO</name>